<proteinExistence type="predicted"/>
<keyword evidence="2" id="KW-1133">Transmembrane helix</keyword>
<dbReference type="Proteomes" id="UP000244896">
    <property type="component" value="Chromosome"/>
</dbReference>
<organism evidence="3 4">
    <name type="scientific">Ereboglobus luteus</name>
    <dbReference type="NCBI Taxonomy" id="1796921"/>
    <lineage>
        <taxon>Bacteria</taxon>
        <taxon>Pseudomonadati</taxon>
        <taxon>Verrucomicrobiota</taxon>
        <taxon>Opitutia</taxon>
        <taxon>Opitutales</taxon>
        <taxon>Opitutaceae</taxon>
        <taxon>Ereboglobus</taxon>
    </lineage>
</organism>
<feature type="region of interest" description="Disordered" evidence="1">
    <location>
        <begin position="337"/>
        <end position="365"/>
    </location>
</feature>
<feature type="compositionally biased region" description="Basic and acidic residues" evidence="1">
    <location>
        <begin position="94"/>
        <end position="113"/>
    </location>
</feature>
<evidence type="ECO:0000256" key="2">
    <source>
        <dbReference type="SAM" id="Phobius"/>
    </source>
</evidence>
<feature type="transmembrane region" description="Helical" evidence="2">
    <location>
        <begin position="29"/>
        <end position="49"/>
    </location>
</feature>
<evidence type="ECO:0000313" key="4">
    <source>
        <dbReference type="Proteomes" id="UP000244896"/>
    </source>
</evidence>
<gene>
    <name evidence="3" type="ORF">CKA38_08705</name>
</gene>
<feature type="compositionally biased region" description="Gly residues" evidence="1">
    <location>
        <begin position="288"/>
        <end position="300"/>
    </location>
</feature>
<feature type="transmembrane region" description="Helical" evidence="2">
    <location>
        <begin position="56"/>
        <end position="74"/>
    </location>
</feature>
<feature type="region of interest" description="Disordered" evidence="1">
    <location>
        <begin position="280"/>
        <end position="300"/>
    </location>
</feature>
<feature type="region of interest" description="Disordered" evidence="1">
    <location>
        <begin position="94"/>
        <end position="137"/>
    </location>
</feature>
<keyword evidence="2" id="KW-0812">Transmembrane</keyword>
<accession>A0A2U8E3B8</accession>
<evidence type="ECO:0000313" key="3">
    <source>
        <dbReference type="EMBL" id="AWI09311.1"/>
    </source>
</evidence>
<keyword evidence="4" id="KW-1185">Reference proteome</keyword>
<sequence length="365" mass="39484">MCVALDRGAIGAGIPVLIFWKNGGATPSVATQVFSAGNFCLFFASYFFIVNSNIKNAAIVILALTTIGAGVFAWRQYQRANALDTQVAALNKAAEERAGRGQRRASSERRQQNPEDGQAPVADDEQRAAREERRENMRAVWESPEAVKVRTAEQRRRLDARYAGLFKKLNLSPGQIEKVKDLLVEKQNAGRDVMSVAREQGLDARANRGEIRQLIQQTGAEIDANIASVLGADKFAQYQTYEQTGSQRAVVGTIEQQLSYTSDALTQSQSEQLVSLLAANTPASSDSGGPGGPSWGGGPMMMGGGYGGVEITDQVVIEAQSFLSAAQVEALRQLQSEQNDQKQLRELMTSAGGGEGRVMRGRRAR</sequence>
<name>A0A2U8E3B8_9BACT</name>
<keyword evidence="2" id="KW-0472">Membrane</keyword>
<feature type="compositionally biased region" description="Basic and acidic residues" evidence="1">
    <location>
        <begin position="124"/>
        <end position="137"/>
    </location>
</feature>
<reference evidence="3 4" key="1">
    <citation type="journal article" date="2018" name="Syst. Appl. Microbiol.">
        <title>Ereboglobus luteus gen. nov. sp. nov. from cockroach guts, and new insights into the oxygen relationship of the genera Opitutus and Didymococcus (Verrucomicrobia: Opitutaceae).</title>
        <authorList>
            <person name="Tegtmeier D."/>
            <person name="Belitz A."/>
            <person name="Radek R."/>
            <person name="Heimerl T."/>
            <person name="Brune A."/>
        </authorList>
    </citation>
    <scope>NUCLEOTIDE SEQUENCE [LARGE SCALE GENOMIC DNA]</scope>
    <source>
        <strain evidence="3 4">Ho45</strain>
    </source>
</reference>
<dbReference type="KEGG" id="elut:CKA38_08705"/>
<dbReference type="AlphaFoldDB" id="A0A2U8E3B8"/>
<evidence type="ECO:0000256" key="1">
    <source>
        <dbReference type="SAM" id="MobiDB-lite"/>
    </source>
</evidence>
<protein>
    <submittedName>
        <fullName evidence="3">Uncharacterized protein</fullName>
    </submittedName>
</protein>
<dbReference type="EMBL" id="CP023004">
    <property type="protein sequence ID" value="AWI09311.1"/>
    <property type="molecule type" value="Genomic_DNA"/>
</dbReference>